<dbReference type="GO" id="GO:0005829">
    <property type="term" value="C:cytosol"/>
    <property type="evidence" value="ECO:0007669"/>
    <property type="project" value="TreeGrafter"/>
</dbReference>
<dbReference type="PANTHER" id="PTHR43409">
    <property type="entry name" value="ANAEROBIC MAGNESIUM-PROTOPORPHYRIN IX MONOMETHYL ESTER CYCLASE-RELATED"/>
    <property type="match status" value="1"/>
</dbReference>
<dbReference type="eggNOG" id="COG1032">
    <property type="taxonomic scope" value="Bacteria"/>
</dbReference>
<keyword evidence="3" id="KW-0479">Metal-binding</keyword>
<keyword evidence="5" id="KW-0411">Iron-sulfur</keyword>
<evidence type="ECO:0000313" key="8">
    <source>
        <dbReference type="Proteomes" id="UP000005778"/>
    </source>
</evidence>
<dbReference type="SFLD" id="SFLDS00029">
    <property type="entry name" value="Radical_SAM"/>
    <property type="match status" value="1"/>
</dbReference>
<dbReference type="Pfam" id="PF02310">
    <property type="entry name" value="B12-binding"/>
    <property type="match status" value="1"/>
</dbReference>
<dbReference type="HOGENOM" id="CLU_021572_5_1_7"/>
<name>I5B1X4_9BACT</name>
<dbReference type="SUPFAM" id="SSF102114">
    <property type="entry name" value="Radical SAM enzymes"/>
    <property type="match status" value="1"/>
</dbReference>
<dbReference type="PROSITE" id="PS51332">
    <property type="entry name" value="B12_BINDING"/>
    <property type="match status" value="1"/>
</dbReference>
<dbReference type="OrthoDB" id="9762608at2"/>
<dbReference type="SFLD" id="SFLDG01082">
    <property type="entry name" value="B12-binding_domain_containing"/>
    <property type="match status" value="1"/>
</dbReference>
<evidence type="ECO:0000256" key="4">
    <source>
        <dbReference type="ARBA" id="ARBA00023004"/>
    </source>
</evidence>
<organism evidence="7 8">
    <name type="scientific">Desulfobacter postgatei 2ac9</name>
    <dbReference type="NCBI Taxonomy" id="879212"/>
    <lineage>
        <taxon>Bacteria</taxon>
        <taxon>Pseudomonadati</taxon>
        <taxon>Thermodesulfobacteriota</taxon>
        <taxon>Desulfobacteria</taxon>
        <taxon>Desulfobacterales</taxon>
        <taxon>Desulfobacteraceae</taxon>
        <taxon>Desulfobacter</taxon>
    </lineage>
</organism>
<dbReference type="GO" id="GO:0031419">
    <property type="term" value="F:cobalamin binding"/>
    <property type="evidence" value="ECO:0007669"/>
    <property type="project" value="InterPro"/>
</dbReference>
<dbReference type="EMBL" id="CM001488">
    <property type="protein sequence ID" value="EIM63487.1"/>
    <property type="molecule type" value="Genomic_DNA"/>
</dbReference>
<evidence type="ECO:0000256" key="1">
    <source>
        <dbReference type="ARBA" id="ARBA00001966"/>
    </source>
</evidence>
<dbReference type="Gene3D" id="3.20.20.70">
    <property type="entry name" value="Aldolase class I"/>
    <property type="match status" value="1"/>
</dbReference>
<dbReference type="GO" id="GO:0003824">
    <property type="term" value="F:catalytic activity"/>
    <property type="evidence" value="ECO:0007669"/>
    <property type="project" value="InterPro"/>
</dbReference>
<evidence type="ECO:0000256" key="5">
    <source>
        <dbReference type="ARBA" id="ARBA00023014"/>
    </source>
</evidence>
<dbReference type="SMART" id="SM00729">
    <property type="entry name" value="Elp3"/>
    <property type="match status" value="1"/>
</dbReference>
<dbReference type="SUPFAM" id="SSF52242">
    <property type="entry name" value="Cobalamin (vitamin B12)-binding domain"/>
    <property type="match status" value="1"/>
</dbReference>
<sequence length="423" mass="48954">MKLKLIYPRWTKLDRQTEFHLPPHGPVVFAAALPDYIDVQFIDENVQTIDYDEQVDVVALSMMLTIQINRGIAIAKKFRSKGIPVIAGGIATMLHAEQMTGQVDAVFLGEAEGRMEKLFDDLKKNCLAPVYDYLSSQPPIESVGPARRDILERDLYNYKGVQMVDLVHASRGCRFNCYPCAVAYLGGRKFRPRPIDKTIEELASIDNNRLFIVDNSLAQDKQWEMDLFREMIPLKKKWCCHPIENDPKVLDLAAQAGAWYVYQAVFDTSDLIRDRIKRYHDYGIGVEGTILLGLDHHTEDSIKRLIDFLLEIDLDLAEFTLLTPFPHTRAWEELNSQKRILSYDWDEYSADKVVFQPKNMAPERLQELLQYSWDAFYQDEPQNIKMYKLLKTVIQKEKADNTYQPRNRNLVRSAFGRPAGQQR</sequence>
<dbReference type="InterPro" id="IPR013785">
    <property type="entry name" value="Aldolase_TIM"/>
</dbReference>
<dbReference type="InterPro" id="IPR051198">
    <property type="entry name" value="BchE-like"/>
</dbReference>
<dbReference type="Proteomes" id="UP000005778">
    <property type="component" value="Chromosome"/>
</dbReference>
<evidence type="ECO:0000256" key="2">
    <source>
        <dbReference type="ARBA" id="ARBA00022691"/>
    </source>
</evidence>
<comment type="cofactor">
    <cofactor evidence="1">
        <name>[4Fe-4S] cluster</name>
        <dbReference type="ChEBI" id="CHEBI:49883"/>
    </cofactor>
</comment>
<evidence type="ECO:0000313" key="7">
    <source>
        <dbReference type="EMBL" id="EIM63487.1"/>
    </source>
</evidence>
<protein>
    <submittedName>
        <fullName evidence="7">Fe-S oxidoreductase</fullName>
    </submittedName>
</protein>
<proteinExistence type="predicted"/>
<keyword evidence="4" id="KW-0408">Iron</keyword>
<keyword evidence="2" id="KW-0949">S-adenosyl-L-methionine</keyword>
<dbReference type="InterPro" id="IPR036724">
    <property type="entry name" value="Cobalamin-bd_sf"/>
</dbReference>
<feature type="domain" description="B12-binding" evidence="6">
    <location>
        <begin position="1"/>
        <end position="129"/>
    </location>
</feature>
<dbReference type="RefSeq" id="WP_004072594.1">
    <property type="nucleotide sequence ID" value="NZ_CM001488.1"/>
</dbReference>
<dbReference type="PANTHER" id="PTHR43409:SF7">
    <property type="entry name" value="BLL1977 PROTEIN"/>
    <property type="match status" value="1"/>
</dbReference>
<evidence type="ECO:0000259" key="6">
    <source>
        <dbReference type="PROSITE" id="PS51332"/>
    </source>
</evidence>
<evidence type="ECO:0000256" key="3">
    <source>
        <dbReference type="ARBA" id="ARBA00022723"/>
    </source>
</evidence>
<reference evidence="7 8" key="1">
    <citation type="submission" date="2011-09" db="EMBL/GenBank/DDBJ databases">
        <authorList>
            <consortium name="US DOE Joint Genome Institute (JGI-PGF)"/>
            <person name="Lucas S."/>
            <person name="Han J."/>
            <person name="Lapidus A."/>
            <person name="Cheng J.-F."/>
            <person name="Goodwin L."/>
            <person name="Pitluck S."/>
            <person name="Peters L."/>
            <person name="Land M.L."/>
            <person name="Hauser L."/>
            <person name="Orellana R."/>
            <person name="Lovley D."/>
            <person name="Woyke T.J."/>
        </authorList>
    </citation>
    <scope>NUCLEOTIDE SEQUENCE [LARGE SCALE GENOMIC DNA]</scope>
    <source>
        <strain evidence="7 8">2ac9</strain>
    </source>
</reference>
<dbReference type="InterPro" id="IPR006158">
    <property type="entry name" value="Cobalamin-bd"/>
</dbReference>
<dbReference type="AlphaFoldDB" id="I5B1X4"/>
<keyword evidence="8" id="KW-1185">Reference proteome</keyword>
<dbReference type="InterPro" id="IPR007197">
    <property type="entry name" value="rSAM"/>
</dbReference>
<accession>I5B1X4</accession>
<reference evidence="7 8" key="2">
    <citation type="submission" date="2012-02" db="EMBL/GenBank/DDBJ databases">
        <title>Improved High-Quality Draft sequence of Desulfobacter postgatei 2ac9.</title>
        <authorList>
            <consortium name="US DOE Joint Genome Institute"/>
            <person name="Lucas S."/>
            <person name="Han J."/>
            <person name="Lapidus A."/>
            <person name="Cheng J.-F."/>
            <person name="Goodwin L."/>
            <person name="Pitluck S."/>
            <person name="Peters L."/>
            <person name="Ovchinnikova G."/>
            <person name="Held B."/>
            <person name="Detter J.C."/>
            <person name="Han C."/>
            <person name="Tapia R."/>
            <person name="Land M."/>
            <person name="Hauser L."/>
            <person name="Kyrpides N."/>
            <person name="Ivanova N."/>
            <person name="Pagani I."/>
            <person name="Orellana R."/>
            <person name="Lovley D."/>
            <person name="Woyke T."/>
        </authorList>
    </citation>
    <scope>NUCLEOTIDE SEQUENCE [LARGE SCALE GENOMIC DNA]</scope>
    <source>
        <strain evidence="7 8">2ac9</strain>
    </source>
</reference>
<dbReference type="Gene3D" id="3.40.50.280">
    <property type="entry name" value="Cobalamin-binding domain"/>
    <property type="match status" value="1"/>
</dbReference>
<dbReference type="GO" id="GO:0051536">
    <property type="term" value="F:iron-sulfur cluster binding"/>
    <property type="evidence" value="ECO:0007669"/>
    <property type="project" value="UniProtKB-KW"/>
</dbReference>
<dbReference type="STRING" id="879212.DespoDRAFT_01557"/>
<dbReference type="InterPro" id="IPR006638">
    <property type="entry name" value="Elp3/MiaA/NifB-like_rSAM"/>
</dbReference>
<gene>
    <name evidence="7" type="ORF">DespoDRAFT_01557</name>
</gene>
<dbReference type="GO" id="GO:0046872">
    <property type="term" value="F:metal ion binding"/>
    <property type="evidence" value="ECO:0007669"/>
    <property type="project" value="UniProtKB-KW"/>
</dbReference>
<dbReference type="InterPro" id="IPR058240">
    <property type="entry name" value="rSAM_sf"/>
</dbReference>